<dbReference type="Pfam" id="PF13385">
    <property type="entry name" value="Laminin_G_3"/>
    <property type="match status" value="1"/>
</dbReference>
<dbReference type="SUPFAM" id="SSF49899">
    <property type="entry name" value="Concanavalin A-like lectins/glucanases"/>
    <property type="match status" value="1"/>
</dbReference>
<protein>
    <submittedName>
        <fullName evidence="3">Concanavalin A-like lectin/glucanases superfamily protein</fullName>
    </submittedName>
</protein>
<dbReference type="Proteomes" id="UP000184394">
    <property type="component" value="Unassembled WGS sequence"/>
</dbReference>
<name>A0A1M7J1D7_RUMFL</name>
<dbReference type="Gene3D" id="2.60.120.200">
    <property type="match status" value="1"/>
</dbReference>
<feature type="domain" description="Dockerin" evidence="2">
    <location>
        <begin position="836"/>
        <end position="915"/>
    </location>
</feature>
<dbReference type="Gene3D" id="1.10.1330.10">
    <property type="entry name" value="Dockerin domain"/>
    <property type="match status" value="1"/>
</dbReference>
<dbReference type="Gene3D" id="2.160.10.10">
    <property type="entry name" value="Hexapeptide repeat proteins"/>
    <property type="match status" value="1"/>
</dbReference>
<dbReference type="SUPFAM" id="SSF51161">
    <property type="entry name" value="Trimeric LpxA-like enzymes"/>
    <property type="match status" value="1"/>
</dbReference>
<evidence type="ECO:0000313" key="3">
    <source>
        <dbReference type="EMBL" id="SHM46257.1"/>
    </source>
</evidence>
<keyword evidence="3" id="KW-0430">Lectin</keyword>
<dbReference type="CDD" id="cd00208">
    <property type="entry name" value="LbetaH"/>
    <property type="match status" value="1"/>
</dbReference>
<keyword evidence="1" id="KW-0732">Signal</keyword>
<accession>A0A1M7J1D7</accession>
<dbReference type="Pfam" id="PF19527">
    <property type="entry name" value="DUF6055"/>
    <property type="match status" value="1"/>
</dbReference>
<dbReference type="OrthoDB" id="6428915at2"/>
<dbReference type="PROSITE" id="PS51766">
    <property type="entry name" value="DOCKERIN"/>
    <property type="match status" value="1"/>
</dbReference>
<dbReference type="InterPro" id="IPR016134">
    <property type="entry name" value="Dockerin_dom"/>
</dbReference>
<feature type="signal peptide" evidence="1">
    <location>
        <begin position="1"/>
        <end position="29"/>
    </location>
</feature>
<dbReference type="AlphaFoldDB" id="A0A1M7J1D7"/>
<evidence type="ECO:0000259" key="2">
    <source>
        <dbReference type="PROSITE" id="PS51766"/>
    </source>
</evidence>
<evidence type="ECO:0000313" key="4">
    <source>
        <dbReference type="Proteomes" id="UP000184394"/>
    </source>
</evidence>
<dbReference type="InterPro" id="IPR011004">
    <property type="entry name" value="Trimer_LpxA-like_sf"/>
</dbReference>
<sequence>MVFKRLLAAAASFLLVGSTVRFPSTTVVAAGTGEEEYLCRDYHDFSGDQHYMDKYNTATSQHFQIIWGNDDQTGLINDTFIKLNLDQLEKYREIYTTELGMNDSSESVFTPDGKKYKTNIYLTRTGLPDFEEGWAYMSAEPFTGFAYIFCDPAAMTQLDGTDSASLPHEYGHVLTYHSKGWTDQTITGPWWEAVANWFKEQYFDSLETPTTHFFLPYLRNMNLTIPHGRMYYEAWIFLQYLSENPDNFDALGKDFIMRLQTEAKPNEYPFDTIERISGCDMKDLIGSFAKHMATLDFKHKELYNEALSKSLEDPFVWQLIYTQPEPAPDKENCYIVPEEKAPMQTGLNVIPLNIEGRRVSVTLRGISDAEEADWRACLVTEKKDGTTYYSSLFSEGTKTIALDGTETALYLTVAATPDEIIPNNLYDKAENGDEYSYNKSDYKRRYPYEFDIKGASPMYRDIKKSIEGHNHPNGGGFVADTVEIDDTVYVGQDAMVLGNSVIRDKVVITDHAVVNNAEISDNARISDYACVYGFWWATPTISGNAKIGENAVVTAGASVSGNARVMGNAYLLDEYSVTDNATVKGTAYCYGKGVASGEAILDGDFYNECSVSHGAAFGWQESEEYNKKLPYTDGLYAGYEFDRNSNVFAYDTYGATNGIIRNAPLWQEKRASADGVITFNGTNQYIICDKTLVDYKNMEICTSILWRGGKADQRVFDFGNGTSMYFTPANKNGRPEFGIGDSKITSRTEFEQGKWYIVRVIISDNTAKLLINGQVIGSTKITTLPEQTFSPLTRCYIARSHAGDYFNGSMDYFRVYFHEAEQPEYYYTGKEIIFDEPTLLGDANCDGIVDDDDVSLIMRAVAFPSSYGVNGSNPSHITVQGLSNADVYEPGGGLTNQDARSISRFIEGVIKSLPES</sequence>
<organism evidence="3 4">
    <name type="scientific">Ruminococcus flavefaciens</name>
    <dbReference type="NCBI Taxonomy" id="1265"/>
    <lineage>
        <taxon>Bacteria</taxon>
        <taxon>Bacillati</taxon>
        <taxon>Bacillota</taxon>
        <taxon>Clostridia</taxon>
        <taxon>Eubacteriales</taxon>
        <taxon>Oscillospiraceae</taxon>
        <taxon>Ruminococcus</taxon>
    </lineage>
</organism>
<dbReference type="GO" id="GO:0000272">
    <property type="term" value="P:polysaccharide catabolic process"/>
    <property type="evidence" value="ECO:0007669"/>
    <property type="project" value="InterPro"/>
</dbReference>
<proteinExistence type="predicted"/>
<evidence type="ECO:0000256" key="1">
    <source>
        <dbReference type="SAM" id="SignalP"/>
    </source>
</evidence>
<reference evidence="3 4" key="1">
    <citation type="submission" date="2016-11" db="EMBL/GenBank/DDBJ databases">
        <authorList>
            <person name="Jaros S."/>
            <person name="Januszkiewicz K."/>
            <person name="Wedrychowicz H."/>
        </authorList>
    </citation>
    <scope>NUCLEOTIDE SEQUENCE [LARGE SCALE GENOMIC DNA]</scope>
    <source>
        <strain evidence="3 4">Y1</strain>
    </source>
</reference>
<dbReference type="EMBL" id="FRCT01000005">
    <property type="protein sequence ID" value="SHM46257.1"/>
    <property type="molecule type" value="Genomic_DNA"/>
</dbReference>
<dbReference type="InterPro" id="IPR013320">
    <property type="entry name" value="ConA-like_dom_sf"/>
</dbReference>
<feature type="chain" id="PRO_5012274713" evidence="1">
    <location>
        <begin position="30"/>
        <end position="916"/>
    </location>
</feature>
<gene>
    <name evidence="3" type="ORF">SAMN04487860_10546</name>
</gene>
<dbReference type="InterPro" id="IPR036439">
    <property type="entry name" value="Dockerin_dom_sf"/>
</dbReference>
<dbReference type="GO" id="GO:0030246">
    <property type="term" value="F:carbohydrate binding"/>
    <property type="evidence" value="ECO:0007669"/>
    <property type="project" value="UniProtKB-KW"/>
</dbReference>
<dbReference type="PROSITE" id="PS00018">
    <property type="entry name" value="EF_HAND_1"/>
    <property type="match status" value="1"/>
</dbReference>
<dbReference type="InterPro" id="IPR045690">
    <property type="entry name" value="DUF6055"/>
</dbReference>
<dbReference type="InterPro" id="IPR018247">
    <property type="entry name" value="EF_Hand_1_Ca_BS"/>
</dbReference>
<dbReference type="RefSeq" id="WP_072950060.1">
    <property type="nucleotide sequence ID" value="NZ_FRCT01000005.1"/>
</dbReference>